<dbReference type="InterPro" id="IPR050723">
    <property type="entry name" value="CFA/CMAS"/>
</dbReference>
<evidence type="ECO:0000256" key="4">
    <source>
        <dbReference type="ARBA" id="ARBA00022691"/>
    </source>
</evidence>
<dbReference type="InterPro" id="IPR036527">
    <property type="entry name" value="SCP2_sterol-bd_dom_sf"/>
</dbReference>
<dbReference type="OrthoDB" id="9782855at2"/>
<gene>
    <name evidence="6" type="ORF">EF294_05630</name>
</gene>
<dbReference type="RefSeq" id="WP_123926481.1">
    <property type="nucleotide sequence ID" value="NZ_JBPSDP010000003.1"/>
</dbReference>
<keyword evidence="2 6" id="KW-0489">Methyltransferase</keyword>
<dbReference type="Proteomes" id="UP000267536">
    <property type="component" value="Unassembled WGS sequence"/>
</dbReference>
<dbReference type="SUPFAM" id="SSF53335">
    <property type="entry name" value="S-adenosyl-L-methionine-dependent methyltransferases"/>
    <property type="match status" value="1"/>
</dbReference>
<evidence type="ECO:0000256" key="3">
    <source>
        <dbReference type="ARBA" id="ARBA00022679"/>
    </source>
</evidence>
<keyword evidence="3 6" id="KW-0808">Transferase</keyword>
<protein>
    <submittedName>
        <fullName evidence="6">Class I SAM-dependent methyltransferase</fullName>
    </submittedName>
</protein>
<keyword evidence="4" id="KW-0949">S-adenosyl-L-methionine</keyword>
<comment type="similarity">
    <text evidence="1">Belongs to the CFA/CMAS family.</text>
</comment>
<dbReference type="GO" id="GO:0032259">
    <property type="term" value="P:methylation"/>
    <property type="evidence" value="ECO:0007669"/>
    <property type="project" value="UniProtKB-KW"/>
</dbReference>
<evidence type="ECO:0000256" key="1">
    <source>
        <dbReference type="ARBA" id="ARBA00010815"/>
    </source>
</evidence>
<dbReference type="SUPFAM" id="SSF55718">
    <property type="entry name" value="SCP-like"/>
    <property type="match status" value="1"/>
</dbReference>
<dbReference type="GO" id="GO:0008610">
    <property type="term" value="P:lipid biosynthetic process"/>
    <property type="evidence" value="ECO:0007669"/>
    <property type="project" value="InterPro"/>
</dbReference>
<dbReference type="PIRSF" id="PIRSF003085">
    <property type="entry name" value="CMAS"/>
    <property type="match status" value="1"/>
</dbReference>
<evidence type="ECO:0000313" key="6">
    <source>
        <dbReference type="EMBL" id="RPA65308.1"/>
    </source>
</evidence>
<name>A0A3N4GWU0_9ACTN</name>
<dbReference type="CDD" id="cd02440">
    <property type="entry name" value="AdoMet_MTases"/>
    <property type="match status" value="1"/>
</dbReference>
<keyword evidence="7" id="KW-1185">Reference proteome</keyword>
<proteinExistence type="inferred from homology"/>
<evidence type="ECO:0000313" key="7">
    <source>
        <dbReference type="Proteomes" id="UP000267536"/>
    </source>
</evidence>
<dbReference type="Pfam" id="PF02353">
    <property type="entry name" value="CMAS"/>
    <property type="match status" value="1"/>
</dbReference>
<dbReference type="PANTHER" id="PTHR43667">
    <property type="entry name" value="CYCLOPROPANE-FATTY-ACYL-PHOSPHOLIPID SYNTHASE"/>
    <property type="match status" value="1"/>
</dbReference>
<sequence length="416" mass="45663">MTVAASLARVIEDRIGGELPVHLTAWDGSTAGPHDAPHLVLYSRDALRRMLWHPGELGAAQAYVTGELDVSGDLDEALTHVWAAVTERGLGPIRPTPRLLFDLARLAVTHRLLGPPMAPPATQARVRGQLHSRARDRAAISHHYDLSNDFYALLLDEHMAYSSALWTSDDPGYSLADAQADKLDRVCRNVGLDQLGPGARLLDIGCGWGSLSLYAAQHYGARVIGVTIAAEQKRFIDARIAERGLGDLVEIRVQDYREIPDTGFDAVASIEMGEHVGQRNYPTYAQVLHDKVIPGGGVCIQQMSRRAGHHPGGGPFIESFIAPDMYMRPVSQTVGMLADAGLHVTDIRHMGHDYVRTVDAWYETFEKNQAAVIDLVGEEMARVWRLYLVGGRMAFRDGRMDVEQITMRRPAAPASA</sequence>
<dbReference type="InterPro" id="IPR029063">
    <property type="entry name" value="SAM-dependent_MTases_sf"/>
</dbReference>
<dbReference type="GO" id="GO:0008168">
    <property type="term" value="F:methyltransferase activity"/>
    <property type="evidence" value="ECO:0007669"/>
    <property type="project" value="UniProtKB-KW"/>
</dbReference>
<evidence type="ECO:0000256" key="2">
    <source>
        <dbReference type="ARBA" id="ARBA00022603"/>
    </source>
</evidence>
<evidence type="ECO:0000256" key="5">
    <source>
        <dbReference type="ARBA" id="ARBA00023098"/>
    </source>
</evidence>
<dbReference type="AlphaFoldDB" id="A0A3N4GWU0"/>
<dbReference type="Gene3D" id="3.40.50.150">
    <property type="entry name" value="Vaccinia Virus protein VP39"/>
    <property type="match status" value="1"/>
</dbReference>
<dbReference type="EMBL" id="RKMH01000003">
    <property type="protein sequence ID" value="RPA65308.1"/>
    <property type="molecule type" value="Genomic_DNA"/>
</dbReference>
<reference evidence="6 7" key="1">
    <citation type="submission" date="2018-11" db="EMBL/GenBank/DDBJ databases">
        <title>Draft genome sequence of Gordonia sp. RS15-1S isolated from rice stems.</title>
        <authorList>
            <person name="Muangham S."/>
        </authorList>
    </citation>
    <scope>NUCLEOTIDE SEQUENCE [LARGE SCALE GENOMIC DNA]</scope>
    <source>
        <strain evidence="6 7">RS15-1S</strain>
    </source>
</reference>
<accession>A0A3N4GWU0</accession>
<keyword evidence="5" id="KW-0443">Lipid metabolism</keyword>
<organism evidence="6 7">
    <name type="scientific">Gordonia oryzae</name>
    <dbReference type="NCBI Taxonomy" id="2487349"/>
    <lineage>
        <taxon>Bacteria</taxon>
        <taxon>Bacillati</taxon>
        <taxon>Actinomycetota</taxon>
        <taxon>Actinomycetes</taxon>
        <taxon>Mycobacteriales</taxon>
        <taxon>Gordoniaceae</taxon>
        <taxon>Gordonia</taxon>
    </lineage>
</organism>
<dbReference type="PANTHER" id="PTHR43667:SF1">
    <property type="entry name" value="CYCLOPROPANE-FATTY-ACYL-PHOSPHOLIPID SYNTHASE"/>
    <property type="match status" value="1"/>
</dbReference>
<comment type="caution">
    <text evidence="6">The sequence shown here is derived from an EMBL/GenBank/DDBJ whole genome shotgun (WGS) entry which is preliminary data.</text>
</comment>
<dbReference type="InterPro" id="IPR003333">
    <property type="entry name" value="CMAS"/>
</dbReference>